<feature type="region of interest" description="Disordered" evidence="1">
    <location>
        <begin position="86"/>
        <end position="108"/>
    </location>
</feature>
<dbReference type="EMBL" id="JRHO01000005">
    <property type="protein sequence ID" value="KGK99572.1"/>
    <property type="molecule type" value="Genomic_DNA"/>
</dbReference>
<dbReference type="Proteomes" id="UP000029859">
    <property type="component" value="Unassembled WGS sequence"/>
</dbReference>
<dbReference type="InterPro" id="IPR017099">
    <property type="entry name" value="UCP037053"/>
</dbReference>
<accession>A0A099T395</accession>
<dbReference type="AlphaFoldDB" id="A0A099T395"/>
<sequence>MDEEASVADVVVDVNGAPITIGSNVRYINTDTIGEITEIKTDDEGTWALLDTTELYYRVDTLQITDKKASAGKEYAISEEEMKERIKRQAEDAQSTTLEEVFQATGGG</sequence>
<proteinExistence type="predicted"/>
<name>A0A099T395_METMT</name>
<organism evidence="2 3">
    <name type="scientific">Methanococcoides methylutens</name>
    <dbReference type="NCBI Taxonomy" id="2226"/>
    <lineage>
        <taxon>Archaea</taxon>
        <taxon>Methanobacteriati</taxon>
        <taxon>Methanobacteriota</taxon>
        <taxon>Stenosarchaea group</taxon>
        <taxon>Methanomicrobia</taxon>
        <taxon>Methanosarcinales</taxon>
        <taxon>Methanosarcinaceae</taxon>
        <taxon>Methanococcoides</taxon>
    </lineage>
</organism>
<comment type="caution">
    <text evidence="2">The sequence shown here is derived from an EMBL/GenBank/DDBJ whole genome shotgun (WGS) entry which is preliminary data.</text>
</comment>
<gene>
    <name evidence="2" type="ORF">LI82_02175</name>
</gene>
<dbReference type="OrthoDB" id="52973at2157"/>
<dbReference type="PIRSF" id="PIRSF037053">
    <property type="entry name" value="UCP037053"/>
    <property type="match status" value="1"/>
</dbReference>
<evidence type="ECO:0008006" key="4">
    <source>
        <dbReference type="Google" id="ProtNLM"/>
    </source>
</evidence>
<dbReference type="RefSeq" id="WP_052402662.1">
    <property type="nucleotide sequence ID" value="NZ_CAAGSM010000007.1"/>
</dbReference>
<reference evidence="2 3" key="1">
    <citation type="submission" date="2014-09" db="EMBL/GenBank/DDBJ databases">
        <title>Draft genome sequence of an obligately methylotrophic methanogen, Methanococcoides methylutens, isolated from marine sediment.</title>
        <authorList>
            <person name="Guan Y."/>
            <person name="Ngugi D.K."/>
            <person name="Blom J."/>
            <person name="Ali S."/>
            <person name="Ferry J.G."/>
            <person name="Stingl U."/>
        </authorList>
    </citation>
    <scope>NUCLEOTIDE SEQUENCE [LARGE SCALE GENOMIC DNA]</scope>
    <source>
        <strain evidence="2 3">DSM 2657</strain>
    </source>
</reference>
<dbReference type="InterPro" id="IPR019209">
    <property type="entry name" value="DUF2098"/>
</dbReference>
<evidence type="ECO:0000313" key="2">
    <source>
        <dbReference type="EMBL" id="KGK99572.1"/>
    </source>
</evidence>
<evidence type="ECO:0000313" key="3">
    <source>
        <dbReference type="Proteomes" id="UP000029859"/>
    </source>
</evidence>
<evidence type="ECO:0000256" key="1">
    <source>
        <dbReference type="SAM" id="MobiDB-lite"/>
    </source>
</evidence>
<protein>
    <recommendedName>
        <fullName evidence="4">DUF2098 domain-containing protein</fullName>
    </recommendedName>
</protein>
<keyword evidence="3" id="KW-1185">Reference proteome</keyword>
<dbReference type="Pfam" id="PF09871">
    <property type="entry name" value="DUF2098"/>
    <property type="match status" value="1"/>
</dbReference>